<organism evidence="5 6">
    <name type="scientific">Lentibacillus kimchii</name>
    <dbReference type="NCBI Taxonomy" id="1542911"/>
    <lineage>
        <taxon>Bacteria</taxon>
        <taxon>Bacillati</taxon>
        <taxon>Bacillota</taxon>
        <taxon>Bacilli</taxon>
        <taxon>Bacillales</taxon>
        <taxon>Bacillaceae</taxon>
        <taxon>Lentibacillus</taxon>
    </lineage>
</organism>
<comment type="caution">
    <text evidence="5">The sequence shown here is derived from an EMBL/GenBank/DDBJ whole genome shotgun (WGS) entry which is preliminary data.</text>
</comment>
<protein>
    <submittedName>
        <fullName evidence="5">Type 1 glutamine amidotransferase-like domain-containing protein</fullName>
    </submittedName>
</protein>
<comment type="similarity">
    <text evidence="1">Belongs to the peptidase S51 family.</text>
</comment>
<evidence type="ECO:0000256" key="4">
    <source>
        <dbReference type="ARBA" id="ARBA00022825"/>
    </source>
</evidence>
<dbReference type="EMBL" id="JBHTGR010000022">
    <property type="protein sequence ID" value="MFC7747355.1"/>
    <property type="molecule type" value="Genomic_DNA"/>
</dbReference>
<evidence type="ECO:0000256" key="1">
    <source>
        <dbReference type="ARBA" id="ARBA00006534"/>
    </source>
</evidence>
<proteinExistence type="inferred from homology"/>
<evidence type="ECO:0000256" key="2">
    <source>
        <dbReference type="ARBA" id="ARBA00022670"/>
    </source>
</evidence>
<accession>A0ABW2UXK1</accession>
<dbReference type="Gene3D" id="3.40.50.880">
    <property type="match status" value="1"/>
</dbReference>
<keyword evidence="4" id="KW-0720">Serine protease</keyword>
<evidence type="ECO:0000313" key="5">
    <source>
        <dbReference type="EMBL" id="MFC7747355.1"/>
    </source>
</evidence>
<name>A0ABW2UXK1_9BACI</name>
<keyword evidence="6" id="KW-1185">Reference proteome</keyword>
<evidence type="ECO:0000256" key="3">
    <source>
        <dbReference type="ARBA" id="ARBA00022801"/>
    </source>
</evidence>
<dbReference type="Pfam" id="PF03575">
    <property type="entry name" value="Peptidase_S51"/>
    <property type="match status" value="1"/>
</dbReference>
<reference evidence="6" key="1">
    <citation type="journal article" date="2019" name="Int. J. Syst. Evol. Microbiol.">
        <title>The Global Catalogue of Microorganisms (GCM) 10K type strain sequencing project: providing services to taxonomists for standard genome sequencing and annotation.</title>
        <authorList>
            <consortium name="The Broad Institute Genomics Platform"/>
            <consortium name="The Broad Institute Genome Sequencing Center for Infectious Disease"/>
            <person name="Wu L."/>
            <person name="Ma J."/>
        </authorList>
    </citation>
    <scope>NUCLEOTIDE SEQUENCE [LARGE SCALE GENOMIC DNA]</scope>
    <source>
        <strain evidence="6">JCM 30234</strain>
    </source>
</reference>
<sequence length="203" mass="22939">MNFYLSSQGVGNEEQKLKNMTKNSSKQVALINNAMDFMTDMDEKSHIDASEASELERLGFTVDNVDLKQYFNNREALENTLAQYDVIWVRGGNTFILAQAIALSGFDDVVRTFYKDNKNILYGGYSAGICMLGPTLEGLHLVDDPNQKPYGEDYATVWDGLNILDYTIIPHYQSNVPDQTVTYMTNHNIPFKTLKDGEVIIIE</sequence>
<dbReference type="PANTHER" id="PTHR20842">
    <property type="entry name" value="PROTEASE S51 ALPHA-ASPARTYL DIPEPTIDASE"/>
    <property type="match status" value="1"/>
</dbReference>
<dbReference type="RefSeq" id="WP_382358900.1">
    <property type="nucleotide sequence ID" value="NZ_JBHTGR010000022.1"/>
</dbReference>
<keyword evidence="2" id="KW-0645">Protease</keyword>
<dbReference type="InterPro" id="IPR029062">
    <property type="entry name" value="Class_I_gatase-like"/>
</dbReference>
<dbReference type="SUPFAM" id="SSF52317">
    <property type="entry name" value="Class I glutamine amidotransferase-like"/>
    <property type="match status" value="1"/>
</dbReference>
<dbReference type="PANTHER" id="PTHR20842:SF0">
    <property type="entry name" value="ALPHA-ASPARTYL DIPEPTIDASE"/>
    <property type="match status" value="1"/>
</dbReference>
<dbReference type="Proteomes" id="UP001596620">
    <property type="component" value="Unassembled WGS sequence"/>
</dbReference>
<evidence type="ECO:0000313" key="6">
    <source>
        <dbReference type="Proteomes" id="UP001596620"/>
    </source>
</evidence>
<keyword evidence="3" id="KW-0378">Hydrolase</keyword>
<gene>
    <name evidence="5" type="ORF">ACFQU8_08920</name>
</gene>
<dbReference type="InterPro" id="IPR005320">
    <property type="entry name" value="Peptidase_S51"/>
</dbReference>